<dbReference type="InterPro" id="IPR050910">
    <property type="entry name" value="JMJD6_ArgDemeth/LysHydrox"/>
</dbReference>
<dbReference type="PROSITE" id="PS51184">
    <property type="entry name" value="JMJC"/>
    <property type="match status" value="1"/>
</dbReference>
<dbReference type="Gene3D" id="1.20.1280.50">
    <property type="match status" value="1"/>
</dbReference>
<dbReference type="EMBL" id="MCFF01000009">
    <property type="protein sequence ID" value="ORZ23888.1"/>
    <property type="molecule type" value="Genomic_DNA"/>
</dbReference>
<comment type="caution">
    <text evidence="3">The sequence shown here is derived from an EMBL/GenBank/DDBJ whole genome shotgun (WGS) entry which is preliminary data.</text>
</comment>
<dbReference type="PANTHER" id="PTHR12480">
    <property type="entry name" value="ARGININE DEMETHYLASE AND LYSYL-HYDROXYLASE JMJD"/>
    <property type="match status" value="1"/>
</dbReference>
<dbReference type="RefSeq" id="XP_021883702.1">
    <property type="nucleotide sequence ID" value="XM_022023455.1"/>
</dbReference>
<dbReference type="Gene3D" id="2.60.120.650">
    <property type="entry name" value="Cupin"/>
    <property type="match status" value="1"/>
</dbReference>
<dbReference type="GeneID" id="33565299"/>
<dbReference type="SMART" id="SM00558">
    <property type="entry name" value="JmjC"/>
    <property type="match status" value="1"/>
</dbReference>
<proteinExistence type="predicted"/>
<dbReference type="InParanoid" id="A0A1Y2GUJ2"/>
<reference evidence="3 4" key="1">
    <citation type="submission" date="2016-07" db="EMBL/GenBank/DDBJ databases">
        <title>Pervasive Adenine N6-methylation of Active Genes in Fungi.</title>
        <authorList>
            <consortium name="DOE Joint Genome Institute"/>
            <person name="Mondo S.J."/>
            <person name="Dannebaum R.O."/>
            <person name="Kuo R.C."/>
            <person name="Labutti K."/>
            <person name="Haridas S."/>
            <person name="Kuo A."/>
            <person name="Salamov A."/>
            <person name="Ahrendt S.R."/>
            <person name="Lipzen A."/>
            <person name="Sullivan W."/>
            <person name="Andreopoulos W.B."/>
            <person name="Clum A."/>
            <person name="Lindquist E."/>
            <person name="Daum C."/>
            <person name="Ramamoorthy G.K."/>
            <person name="Gryganskyi A."/>
            <person name="Culley D."/>
            <person name="Magnuson J.K."/>
            <person name="James T.Y."/>
            <person name="O'Malley M.A."/>
            <person name="Stajich J.E."/>
            <person name="Spatafora J.W."/>
            <person name="Visel A."/>
            <person name="Grigoriev I.V."/>
        </authorList>
    </citation>
    <scope>NUCLEOTIDE SEQUENCE [LARGE SCALE GENOMIC DNA]</scope>
    <source>
        <strain evidence="3 4">NRRL 3116</strain>
    </source>
</reference>
<dbReference type="InterPro" id="IPR041667">
    <property type="entry name" value="Cupin_8"/>
</dbReference>
<name>A0A1Y2GUJ2_9FUNG</name>
<gene>
    <name evidence="3" type="ORF">BCR41DRAFT_349394</name>
</gene>
<evidence type="ECO:0000313" key="4">
    <source>
        <dbReference type="Proteomes" id="UP000193648"/>
    </source>
</evidence>
<dbReference type="Proteomes" id="UP000193648">
    <property type="component" value="Unassembled WGS sequence"/>
</dbReference>
<feature type="compositionally biased region" description="Basic and acidic residues" evidence="1">
    <location>
        <begin position="713"/>
        <end position="724"/>
    </location>
</feature>
<dbReference type="Pfam" id="PF12937">
    <property type="entry name" value="F-box-like"/>
    <property type="match status" value="1"/>
</dbReference>
<organism evidence="3 4">
    <name type="scientific">Lobosporangium transversale</name>
    <dbReference type="NCBI Taxonomy" id="64571"/>
    <lineage>
        <taxon>Eukaryota</taxon>
        <taxon>Fungi</taxon>
        <taxon>Fungi incertae sedis</taxon>
        <taxon>Mucoromycota</taxon>
        <taxon>Mortierellomycotina</taxon>
        <taxon>Mortierellomycetes</taxon>
        <taxon>Mortierellales</taxon>
        <taxon>Mortierellaceae</taxon>
        <taxon>Lobosporangium</taxon>
    </lineage>
</organism>
<dbReference type="OrthoDB" id="424465at2759"/>
<dbReference type="AlphaFoldDB" id="A0A1Y2GUJ2"/>
<dbReference type="STRING" id="64571.A0A1Y2GUJ2"/>
<protein>
    <recommendedName>
        <fullName evidence="2">JmjC domain-containing protein</fullName>
    </recommendedName>
</protein>
<evidence type="ECO:0000259" key="2">
    <source>
        <dbReference type="PROSITE" id="PS51184"/>
    </source>
</evidence>
<feature type="domain" description="JmjC" evidence="2">
    <location>
        <begin position="243"/>
        <end position="398"/>
    </location>
</feature>
<evidence type="ECO:0000256" key="1">
    <source>
        <dbReference type="SAM" id="MobiDB-lite"/>
    </source>
</evidence>
<dbReference type="SUPFAM" id="SSF81383">
    <property type="entry name" value="F-box domain"/>
    <property type="match status" value="1"/>
</dbReference>
<dbReference type="Pfam" id="PF13621">
    <property type="entry name" value="Cupin_8"/>
    <property type="match status" value="1"/>
</dbReference>
<dbReference type="InterPro" id="IPR001810">
    <property type="entry name" value="F-box_dom"/>
</dbReference>
<dbReference type="InterPro" id="IPR036047">
    <property type="entry name" value="F-box-like_dom_sf"/>
</dbReference>
<evidence type="ECO:0000313" key="3">
    <source>
        <dbReference type="EMBL" id="ORZ23888.1"/>
    </source>
</evidence>
<dbReference type="SMART" id="SM00256">
    <property type="entry name" value="FBOX"/>
    <property type="match status" value="1"/>
</dbReference>
<feature type="region of interest" description="Disordered" evidence="1">
    <location>
        <begin position="704"/>
        <end position="724"/>
    </location>
</feature>
<keyword evidence="4" id="KW-1185">Reference proteome</keyword>
<dbReference type="InterPro" id="IPR003347">
    <property type="entry name" value="JmjC_dom"/>
</dbReference>
<accession>A0A1Y2GUJ2</accession>
<sequence>MTQSCLRETSLGAFGVLPDELIIEYILSYLASKDLCKLSQVSRFLHVFSRNDLLWRRLFFADRNRKKTRIVYRGNWLLTYLFPDPEHDAACAAHPLVTQPAQVQGVMSDYLHRQWVRSTMFFGHFYPPPSLPPVHTISQKRPVNLTIPVEDYQSLDLTTFYQKYAYPKKPVMFRNSGVESWPAWKDWTLDSLTAKYGDTLFRVANIDSDVEPSFELSFKDFLHYLKYNKDQDPLYLFDPRFADTVPEMATAYKVPKYFETDFFSVLEEDDRPPYRWILIGPQRTGASWHIDPSGTSAWNTLLSGHKRWALYPPYMIPPGHDPTSPKRMTSVEWYLDIYPFLHPDMRPLEIVQHPGQTIYVPSGWWHLVLNMDDTVAVTQNFADETNIMEVKHALLADKSETTQLHRWEVLTREIPKRWPDLTPVMVASPDELLLAKLQQQSSWIDPNAAELSLEWQQRAKQVFTPFADGSDLGNITQIHAGQNMCFLSKVGFVKFFMPSHDGHTSFVSEVKANQILLASAEQKVQDCAYLLSIPRMLKYGYFLDAQQVKISDWRWPYIITEVENPSKTNIPSAVPLKSTPAASLVSASDFMPEDESGYEILLSPILNSLRYLHTLDRALLEKLPDLQPYDSTRRSTSYLANCLESATLNHLRWRVFPKHLLELLPKYLPKDAAEVFDPITYGHITATLIHGDINPSNILGYLDEDGNEDEDEVRDRDEPDEVKEHEAQAYGRAPLFRPTSLIDFGDAVFESDPLIDIISVFITIVDCQQDKKLCSRLLDYWRELTKSSSYSGSAGTKLARRCMWHVLLWPGDGLSTHLVRCMPEIGTMLTWEQVEEEVFGWWKDAHVEG</sequence>
<dbReference type="SUPFAM" id="SSF51197">
    <property type="entry name" value="Clavaminate synthase-like"/>
    <property type="match status" value="1"/>
</dbReference>